<dbReference type="Proteomes" id="UP000887566">
    <property type="component" value="Unplaced"/>
</dbReference>
<proteinExistence type="predicted"/>
<organism evidence="3 4">
    <name type="scientific">Plectus sambesii</name>
    <dbReference type="NCBI Taxonomy" id="2011161"/>
    <lineage>
        <taxon>Eukaryota</taxon>
        <taxon>Metazoa</taxon>
        <taxon>Ecdysozoa</taxon>
        <taxon>Nematoda</taxon>
        <taxon>Chromadorea</taxon>
        <taxon>Plectida</taxon>
        <taxon>Plectina</taxon>
        <taxon>Plectoidea</taxon>
        <taxon>Plectidae</taxon>
        <taxon>Plectus</taxon>
    </lineage>
</organism>
<evidence type="ECO:0000256" key="2">
    <source>
        <dbReference type="SAM" id="SignalP"/>
    </source>
</evidence>
<feature type="chain" id="PRO_5037045817" evidence="2">
    <location>
        <begin position="18"/>
        <end position="502"/>
    </location>
</feature>
<keyword evidence="2" id="KW-0732">Signal</keyword>
<feature type="transmembrane region" description="Helical" evidence="1">
    <location>
        <begin position="479"/>
        <end position="501"/>
    </location>
</feature>
<keyword evidence="3" id="KW-1185">Reference proteome</keyword>
<dbReference type="AlphaFoldDB" id="A0A914W0D0"/>
<dbReference type="WBParaSite" id="PSAMB.scaffold2763size21430.g19030.t1">
    <property type="protein sequence ID" value="PSAMB.scaffold2763size21430.g19030.t1"/>
    <property type="gene ID" value="PSAMB.scaffold2763size21430.g19030"/>
</dbReference>
<sequence length="502" mass="56964">MKNSILYIYGLIAVATATNITEAFFDEQDWSCIQGCYANSGFNGKIRLIEMVLPEYSLIFDICNALTTTQTCADQCNCTNSLAAAKPFAYLCDGATLSELQKHEVCYTDINNEKTKTTCGEQCGGQVDEMAEKLHRVMGQHIAQGTNSSVLTSSASALLNATVETCSWQKCYVRCAVDNIATLCRDSDPEASIFSRTLFEELGYAYYDDMKSMGLADVLKTLPEQCNFMMEPSTIFEEHANAADAENVHSEQIRDHNEEEFWKQRQQEEEKEWSTCLKKCAADQNYVAEMDRFDEIIRGGDYADQFLNQHAMCRANEELRQCLSQCNGTSTHQDDTELTNALCGKELFLELQAHEQCYSKSREAKSECQDRCKMEDGDQKEEGTTIAIRDKETCRMRKCVMRCHYDIVVDTCDETDPEASKFMLKWFDQMRRGANFFLDSEIDQGAMEAVLSQAPGQCHYFLNKNVTLFDDNSSVRCSLTYTCTIFLLFSVAFSFFNSFLIH</sequence>
<keyword evidence="1" id="KW-1133">Transmembrane helix</keyword>
<name>A0A914W0D0_9BILA</name>
<keyword evidence="1" id="KW-0472">Membrane</keyword>
<protein>
    <submittedName>
        <fullName evidence="4">Uncharacterized protein</fullName>
    </submittedName>
</protein>
<accession>A0A914W0D0</accession>
<feature type="signal peptide" evidence="2">
    <location>
        <begin position="1"/>
        <end position="17"/>
    </location>
</feature>
<evidence type="ECO:0000313" key="3">
    <source>
        <dbReference type="Proteomes" id="UP000887566"/>
    </source>
</evidence>
<keyword evidence="1" id="KW-0812">Transmembrane</keyword>
<evidence type="ECO:0000256" key="1">
    <source>
        <dbReference type="SAM" id="Phobius"/>
    </source>
</evidence>
<reference evidence="4" key="1">
    <citation type="submission" date="2022-11" db="UniProtKB">
        <authorList>
            <consortium name="WormBaseParasite"/>
        </authorList>
    </citation>
    <scope>IDENTIFICATION</scope>
</reference>
<evidence type="ECO:0000313" key="4">
    <source>
        <dbReference type="WBParaSite" id="PSAMB.scaffold2763size21430.g19030.t1"/>
    </source>
</evidence>